<evidence type="ECO:0000313" key="3">
    <source>
        <dbReference type="Proteomes" id="UP001153069"/>
    </source>
</evidence>
<comment type="caution">
    <text evidence="2">The sequence shown here is derived from an EMBL/GenBank/DDBJ whole genome shotgun (WGS) entry which is preliminary data.</text>
</comment>
<dbReference type="Proteomes" id="UP001153069">
    <property type="component" value="Unassembled WGS sequence"/>
</dbReference>
<name>A0A9N8EJ81_9STRA</name>
<proteinExistence type="predicted"/>
<gene>
    <name evidence="2" type="ORF">SEMRO_1168_G248430.1</name>
</gene>
<sequence>MQYSTPDPKDDDDDGCDSTITSTNTGNGSHHSKRKRNGGRMVVLFDLESNKVFPIPRRESLTMEQALDIWYTGMEKHFMMEGALKAASGLHAQDTQARGLEYHTSSGFFRIQTNRDRAMAAVLKEQARQQQKGIKEENDELISEAYWRITKPCQEQATVQGRIDEAVANPQWHVRLPHATTEEYEYLNGNNTNIKRESAAFLFAKMEHLGVRGMTAEWMEGVGDSTNRLIGEVGGKTTGLMENPKTKAFLSSVTDMVPPKEKLPAWLGGVTKLWQKK</sequence>
<reference evidence="2" key="1">
    <citation type="submission" date="2020-06" db="EMBL/GenBank/DDBJ databases">
        <authorList>
            <consortium name="Plant Systems Biology data submission"/>
        </authorList>
    </citation>
    <scope>NUCLEOTIDE SEQUENCE</scope>
    <source>
        <strain evidence="2">D6</strain>
    </source>
</reference>
<dbReference type="AlphaFoldDB" id="A0A9N8EJ81"/>
<dbReference type="EMBL" id="CAICTM010001166">
    <property type="protein sequence ID" value="CAB9521139.1"/>
    <property type="molecule type" value="Genomic_DNA"/>
</dbReference>
<organism evidence="2 3">
    <name type="scientific">Seminavis robusta</name>
    <dbReference type="NCBI Taxonomy" id="568900"/>
    <lineage>
        <taxon>Eukaryota</taxon>
        <taxon>Sar</taxon>
        <taxon>Stramenopiles</taxon>
        <taxon>Ochrophyta</taxon>
        <taxon>Bacillariophyta</taxon>
        <taxon>Bacillariophyceae</taxon>
        <taxon>Bacillariophycidae</taxon>
        <taxon>Naviculales</taxon>
        <taxon>Naviculaceae</taxon>
        <taxon>Seminavis</taxon>
    </lineage>
</organism>
<accession>A0A9N8EJ81</accession>
<evidence type="ECO:0000313" key="2">
    <source>
        <dbReference type="EMBL" id="CAB9521139.1"/>
    </source>
</evidence>
<feature type="region of interest" description="Disordered" evidence="1">
    <location>
        <begin position="1"/>
        <end position="35"/>
    </location>
</feature>
<keyword evidence="3" id="KW-1185">Reference proteome</keyword>
<feature type="compositionally biased region" description="Low complexity" evidence="1">
    <location>
        <begin position="17"/>
        <end position="29"/>
    </location>
</feature>
<protein>
    <submittedName>
        <fullName evidence="2">Uncharacterized protein</fullName>
    </submittedName>
</protein>
<evidence type="ECO:0000256" key="1">
    <source>
        <dbReference type="SAM" id="MobiDB-lite"/>
    </source>
</evidence>